<dbReference type="RefSeq" id="WP_101363291.1">
    <property type="nucleotide sequence ID" value="NZ_PHKV01000003.1"/>
</dbReference>
<dbReference type="EMBL" id="PHKW01000003">
    <property type="protein sequence ID" value="PKV16739.1"/>
    <property type="molecule type" value="Genomic_DNA"/>
</dbReference>
<protein>
    <submittedName>
        <fullName evidence="2">Uncharacterized protein</fullName>
    </submittedName>
</protein>
<keyword evidence="1" id="KW-0472">Membrane</keyword>
<keyword evidence="1" id="KW-0812">Transmembrane</keyword>
<dbReference type="EMBL" id="PHKV01000003">
    <property type="protein sequence ID" value="PKV12462.1"/>
    <property type="molecule type" value="Genomic_DNA"/>
</dbReference>
<reference evidence="4 5" key="1">
    <citation type="submission" date="2017-11" db="EMBL/GenBank/DDBJ databases">
        <title>Xanthomonas prunicola sp. nov., a novel pathogen that affects nectarine (Prunus persica var. nectarine) trees.</title>
        <authorList>
            <person name="Lopez M."/>
            <person name="Lopez-Soriano P."/>
            <person name="Garita-Cambronero J."/>
            <person name="Beltran C."/>
            <person name="Taghouti G."/>
            <person name="Portier P."/>
            <person name="Cubero J."/>
            <person name="Fischer-Le Saux M."/>
            <person name="Marco-Noales E."/>
        </authorList>
    </citation>
    <scope>NUCLEOTIDE SEQUENCE [LARGE SCALE GENOMIC DNA]</scope>
    <source>
        <strain evidence="2 4">CFBP8353</strain>
        <strain evidence="3 5">CFBP8354</strain>
    </source>
</reference>
<keyword evidence="5" id="KW-1185">Reference proteome</keyword>
<gene>
    <name evidence="2" type="ORF">XpruCFBP8353_11070</name>
    <name evidence="3" type="ORF">XpruCFBP8354_11070</name>
</gene>
<keyword evidence="1" id="KW-1133">Transmembrane helix</keyword>
<dbReference type="AlphaFoldDB" id="A0A2N3RIZ3"/>
<evidence type="ECO:0000313" key="2">
    <source>
        <dbReference type="EMBL" id="PKV12462.1"/>
    </source>
</evidence>
<evidence type="ECO:0000313" key="4">
    <source>
        <dbReference type="Proteomes" id="UP000233720"/>
    </source>
</evidence>
<evidence type="ECO:0000256" key="1">
    <source>
        <dbReference type="SAM" id="Phobius"/>
    </source>
</evidence>
<dbReference type="OrthoDB" id="5998755at2"/>
<name>A0A2N3RIZ3_9XANT</name>
<evidence type="ECO:0000313" key="3">
    <source>
        <dbReference type="EMBL" id="PKV16739.1"/>
    </source>
</evidence>
<proteinExistence type="predicted"/>
<accession>A0A2N3RIZ3</accession>
<dbReference type="Proteomes" id="UP000233720">
    <property type="component" value="Unassembled WGS sequence"/>
</dbReference>
<comment type="caution">
    <text evidence="2">The sequence shown here is derived from an EMBL/GenBank/DDBJ whole genome shotgun (WGS) entry which is preliminary data.</text>
</comment>
<organism evidence="2 4">
    <name type="scientific">Xanthomonas prunicola</name>
    <dbReference type="NCBI Taxonomy" id="2053930"/>
    <lineage>
        <taxon>Bacteria</taxon>
        <taxon>Pseudomonadati</taxon>
        <taxon>Pseudomonadota</taxon>
        <taxon>Gammaproteobacteria</taxon>
        <taxon>Lysobacterales</taxon>
        <taxon>Lysobacteraceae</taxon>
        <taxon>Xanthomonas</taxon>
    </lineage>
</organism>
<feature type="transmembrane region" description="Helical" evidence="1">
    <location>
        <begin position="20"/>
        <end position="39"/>
    </location>
</feature>
<dbReference type="Proteomes" id="UP000233748">
    <property type="component" value="Unassembled WGS sequence"/>
</dbReference>
<feature type="transmembrane region" description="Helical" evidence="1">
    <location>
        <begin position="51"/>
        <end position="69"/>
    </location>
</feature>
<sequence length="157" mass="17176">MSTTQPVFGAMLSRSPSGWIRWGIPAVWLGWGAVYAAGALMRDGVPQQLDILRWLAPALMVVLSLRLTWASTRWAQVCDAGNALEIVQQGRSQRVDLAELRCVDVAGLIPPLRMALKFHGQRADVVFLPACGLEHHQLANTLSARASARRAVEKGRP</sequence>
<evidence type="ECO:0000313" key="5">
    <source>
        <dbReference type="Proteomes" id="UP000233748"/>
    </source>
</evidence>